<feature type="domain" description="Heterokaryon incompatibility" evidence="1">
    <location>
        <begin position="45"/>
        <end position="232"/>
    </location>
</feature>
<reference evidence="2" key="1">
    <citation type="submission" date="2022-10" db="EMBL/GenBank/DDBJ databases">
        <title>Fusarium specimens isolated from Avocado Roots.</title>
        <authorList>
            <person name="Stajich J."/>
            <person name="Roper C."/>
            <person name="Heimlech-Rivalta G."/>
        </authorList>
    </citation>
    <scope>NUCLEOTIDE SEQUENCE</scope>
    <source>
        <strain evidence="2">CF00143</strain>
    </source>
</reference>
<dbReference type="PANTHER" id="PTHR24148">
    <property type="entry name" value="ANKYRIN REPEAT DOMAIN-CONTAINING PROTEIN 39 HOMOLOG-RELATED"/>
    <property type="match status" value="1"/>
</dbReference>
<organism evidence="2 3">
    <name type="scientific">Fusarium irregulare</name>
    <dbReference type="NCBI Taxonomy" id="2494466"/>
    <lineage>
        <taxon>Eukaryota</taxon>
        <taxon>Fungi</taxon>
        <taxon>Dikarya</taxon>
        <taxon>Ascomycota</taxon>
        <taxon>Pezizomycotina</taxon>
        <taxon>Sordariomycetes</taxon>
        <taxon>Hypocreomycetidae</taxon>
        <taxon>Hypocreales</taxon>
        <taxon>Nectriaceae</taxon>
        <taxon>Fusarium</taxon>
        <taxon>Fusarium incarnatum-equiseti species complex</taxon>
    </lineage>
</organism>
<proteinExistence type="predicted"/>
<evidence type="ECO:0000259" key="1">
    <source>
        <dbReference type="Pfam" id="PF06985"/>
    </source>
</evidence>
<name>A0A9W8PWD2_9HYPO</name>
<sequence>MPYGRPLRGLETRLALIHEGKWQDPISCSFEYESFKVKNNASRSYSALSYVWGNSKAKETIQIDGHEHKISVNLACAIRHLRDEKHLVLIWIDAICINQDDLAERSSQVSMMRDIYARAQRVIVFLGDGSYFRIPQDYANSPPPAPVAFSSFAQDEPLIIHFYNNWEKLCRRPEWYSFCTICVLRLLEDVDGYRDTIECIANGKASSKLRLFELVRQFMNSQWWQRVWVVQEATVSSQVVIQYGNVRIPWPMLATAAGVCDKLGWGRHDVGSESFLGIEREYAKVLPPFARQVFEIERSRREWKTKKGTGLLSLLQEFSSRKATDDRDKVFALLGLASDIRSIKPNYSLSTVQVYRRTVIDLINQSGTLIALSGDMKRKNSREIPSWIPDWSVAIEEPDRRRMHVEAVRKIRPRWRIQLVESEEEYWERVAINANILHEEIEAGKRRPLPKDIIDSLISYETTLRTRTYGSKLMLEGTLDSSQEEAIQLCKVMYTEFKENGPRFWLSTPIRRFIKAHLALPLTPSSGEYYRMVIIKFCAKIYCSKILDLWVQRLQERYNTSLLPCEEQEHIVWDHYWYFPDGWTWDEYIRMTFPTLVRSFRNKVYAKGQLAESEGLSLLSTPSEATAFLERERVLIDSMTFNDPRKESVSMELRESLPDLIQLSSEVLDLRTGTDILQAVQRVRYACKDLINSSHNNVIDPEYDYTTLFSTPVVFFGSASWMRCLRDNGPHRLDFDDQLFLESRRQRQRAALGETENILHISSKPIATVGDCSERLITWVDSASRIFTISQWAVLALKSKTRDFALGFATTLVGGMYEESPGNFRQLRRPEEDGLLWSWFESSILPRLCAVNTAVNNQQFTWLMDGKPDGNVDSHIKKSFDTEMRLATEGRVFFTTKDHGMGLGPASMMPQDQVDILPGGTRPFVLRLRPWNRGSPTVECEVIGDCFFMRDEVEHNEGVEDSLQGCLPVETLGGLLSKNVVTKDITLV</sequence>
<dbReference type="Proteomes" id="UP001152130">
    <property type="component" value="Unassembled WGS sequence"/>
</dbReference>
<dbReference type="AlphaFoldDB" id="A0A9W8PWD2"/>
<evidence type="ECO:0000313" key="3">
    <source>
        <dbReference type="Proteomes" id="UP001152130"/>
    </source>
</evidence>
<evidence type="ECO:0000313" key="2">
    <source>
        <dbReference type="EMBL" id="KAJ4019670.1"/>
    </source>
</evidence>
<comment type="caution">
    <text evidence="2">The sequence shown here is derived from an EMBL/GenBank/DDBJ whole genome shotgun (WGS) entry which is preliminary data.</text>
</comment>
<gene>
    <name evidence="2" type="ORF">NW766_003428</name>
</gene>
<dbReference type="PANTHER" id="PTHR24148:SF73">
    <property type="entry name" value="HET DOMAIN PROTEIN (AFU_ORTHOLOGUE AFUA_8G01020)"/>
    <property type="match status" value="1"/>
</dbReference>
<dbReference type="EMBL" id="JAPDHF010000004">
    <property type="protein sequence ID" value="KAJ4019670.1"/>
    <property type="molecule type" value="Genomic_DNA"/>
</dbReference>
<keyword evidence="3" id="KW-1185">Reference proteome</keyword>
<accession>A0A9W8PWD2</accession>
<dbReference type="Pfam" id="PF06985">
    <property type="entry name" value="HET"/>
    <property type="match status" value="1"/>
</dbReference>
<dbReference type="InterPro" id="IPR052895">
    <property type="entry name" value="HetReg/Transcr_Mod"/>
</dbReference>
<protein>
    <recommendedName>
        <fullName evidence="1">Heterokaryon incompatibility domain-containing protein</fullName>
    </recommendedName>
</protein>
<dbReference type="InterPro" id="IPR010730">
    <property type="entry name" value="HET"/>
</dbReference>